<dbReference type="HOGENOM" id="CLU_007727_1_0_6"/>
<dbReference type="InterPro" id="IPR023801">
    <property type="entry name" value="His_deacetylse_dom"/>
</dbReference>
<keyword evidence="5" id="KW-1185">Reference proteome</keyword>
<keyword evidence="2" id="KW-0378">Hydrolase</keyword>
<evidence type="ECO:0000313" key="4">
    <source>
        <dbReference type="EMBL" id="EAR08724.1"/>
    </source>
</evidence>
<protein>
    <submittedName>
        <fullName evidence="4">Deacetylase, including yeast histone deacetylase and acetoin utilization protein</fullName>
    </submittedName>
</protein>
<dbReference type="PANTHER" id="PTHR10625">
    <property type="entry name" value="HISTONE DEACETYLASE HDAC1-RELATED"/>
    <property type="match status" value="1"/>
</dbReference>
<dbReference type="InterPro" id="IPR000286">
    <property type="entry name" value="HDACs"/>
</dbReference>
<dbReference type="OrthoDB" id="9808367at2"/>
<feature type="domain" description="Histone deacetylase" evidence="3">
    <location>
        <begin position="19"/>
        <end position="281"/>
    </location>
</feature>
<comment type="caution">
    <text evidence="4">The sequence shown here is derived from an EMBL/GenBank/DDBJ whole genome shotgun (WGS) entry which is preliminary data.</text>
</comment>
<evidence type="ECO:0000256" key="2">
    <source>
        <dbReference type="ARBA" id="ARBA00022801"/>
    </source>
</evidence>
<comment type="similarity">
    <text evidence="1">Belongs to the histone deacetylase family.</text>
</comment>
<dbReference type="GO" id="GO:0004407">
    <property type="term" value="F:histone deacetylase activity"/>
    <property type="evidence" value="ECO:0007669"/>
    <property type="project" value="InterPro"/>
</dbReference>
<dbReference type="PRINTS" id="PR01270">
    <property type="entry name" value="HDASUPER"/>
</dbReference>
<dbReference type="PANTHER" id="PTHR10625:SF19">
    <property type="entry name" value="HISTONE DEACETYLASE 12"/>
    <property type="match status" value="1"/>
</dbReference>
<dbReference type="Proteomes" id="UP000005953">
    <property type="component" value="Unassembled WGS sequence"/>
</dbReference>
<dbReference type="EMBL" id="AAOE01000017">
    <property type="protein sequence ID" value="EAR08724.1"/>
    <property type="molecule type" value="Genomic_DNA"/>
</dbReference>
<dbReference type="STRING" id="314283.MED297_14450"/>
<dbReference type="GO" id="GO:0016787">
    <property type="term" value="F:hydrolase activity"/>
    <property type="evidence" value="ECO:0007669"/>
    <property type="project" value="UniProtKB-KW"/>
</dbReference>
<reference evidence="4 5" key="1">
    <citation type="submission" date="2006-02" db="EMBL/GenBank/DDBJ databases">
        <authorList>
            <person name="Pinhassi J."/>
            <person name="Pedros-Alio C."/>
            <person name="Ferriera S."/>
            <person name="Johnson J."/>
            <person name="Kravitz S."/>
            <person name="Halpern A."/>
            <person name="Remington K."/>
            <person name="Beeson K."/>
            <person name="Tran B."/>
            <person name="Rogers Y.-H."/>
            <person name="Friedman R."/>
            <person name="Venter J.C."/>
        </authorList>
    </citation>
    <scope>NUCLEOTIDE SEQUENCE [LARGE SCALE GENOMIC DNA]</scope>
    <source>
        <strain evidence="4 5">MED297</strain>
    </source>
</reference>
<organism evidence="4 5">
    <name type="scientific">Reinekea blandensis MED297</name>
    <dbReference type="NCBI Taxonomy" id="314283"/>
    <lineage>
        <taxon>Bacteria</taxon>
        <taxon>Pseudomonadati</taxon>
        <taxon>Pseudomonadota</taxon>
        <taxon>Gammaproteobacteria</taxon>
        <taxon>Oceanospirillales</taxon>
        <taxon>Saccharospirillaceae</taxon>
        <taxon>Reinekea</taxon>
    </lineage>
</organism>
<dbReference type="AlphaFoldDB" id="A4BGS6"/>
<gene>
    <name evidence="4" type="ORF">MED297_14450</name>
</gene>
<dbReference type="CDD" id="cd09993">
    <property type="entry name" value="HDAC_classIV"/>
    <property type="match status" value="1"/>
</dbReference>
<dbReference type="InterPro" id="IPR023696">
    <property type="entry name" value="Ureohydrolase_dom_sf"/>
</dbReference>
<dbReference type="RefSeq" id="WP_008042883.1">
    <property type="nucleotide sequence ID" value="NZ_CH724149.1"/>
</dbReference>
<dbReference type="InterPro" id="IPR037138">
    <property type="entry name" value="His_deacetylse_dom_sf"/>
</dbReference>
<evidence type="ECO:0000313" key="5">
    <source>
        <dbReference type="Proteomes" id="UP000005953"/>
    </source>
</evidence>
<sequence>MKLPLIYHPGYSPEFDANHRFPMEKFARLYDRLENIGLLRHCELFRPEPANEATIRLAHHPDYVTGYRDNQLSAKAMRRIGLPWSEGVMRRTFLAVGGSLLSTELALERGLAAHLAGGTHHAHYQEGSGFCIFNDLAICARHALTKPGIDRVLIIDTDVHQGDGTARILDNDPDILTVSFHCRQNFPARKAHSNWDFELDHQSGDQTYLNLVHRHIPYLLDITEPDLVLYDAGADVHQDDALGLLNLTDDGIYQRDVFILSECAYRNIPVSCVIGGGYMKDRKRLAEVHSIIHQAAFDVWREYYQR</sequence>
<dbReference type="InterPro" id="IPR044150">
    <property type="entry name" value="HDAC_classIV"/>
</dbReference>
<accession>A4BGS6</accession>
<dbReference type="SUPFAM" id="SSF52768">
    <property type="entry name" value="Arginase/deacetylase"/>
    <property type="match status" value="1"/>
</dbReference>
<dbReference type="Gene3D" id="3.40.800.20">
    <property type="entry name" value="Histone deacetylase domain"/>
    <property type="match status" value="1"/>
</dbReference>
<dbReference type="Pfam" id="PF00850">
    <property type="entry name" value="Hist_deacetyl"/>
    <property type="match status" value="1"/>
</dbReference>
<evidence type="ECO:0000259" key="3">
    <source>
        <dbReference type="Pfam" id="PF00850"/>
    </source>
</evidence>
<proteinExistence type="inferred from homology"/>
<name>A4BGS6_9GAMM</name>
<evidence type="ECO:0000256" key="1">
    <source>
        <dbReference type="ARBA" id="ARBA00005947"/>
    </source>
</evidence>
<dbReference type="GO" id="GO:0040029">
    <property type="term" value="P:epigenetic regulation of gene expression"/>
    <property type="evidence" value="ECO:0007669"/>
    <property type="project" value="TreeGrafter"/>
</dbReference>